<accession>A0A1M6NPG6</accession>
<sequence>MIFNKEMGSYLNKITINSNLNETSDSNDLRILQGVNCIGEPFFYLEDNCCNISNKNTTNSTGENLMQLEWDCNEIYINSSEDSIALLEAGLSMVKLIKDILKTKYSSQSFDIVMSFDDGKEFEVSPSVTVRFYAIRNNVTLISHDKLALEEFNEAVLIEFVN</sequence>
<evidence type="ECO:0000313" key="2">
    <source>
        <dbReference type="Proteomes" id="UP000184310"/>
    </source>
</evidence>
<evidence type="ECO:0000313" key="1">
    <source>
        <dbReference type="EMBL" id="SHJ97560.1"/>
    </source>
</evidence>
<dbReference type="STRING" id="1121302.SAMN02745163_02969"/>
<name>A0A1M6NPG6_9CLOT</name>
<gene>
    <name evidence="1" type="ORF">SAMN02745163_02969</name>
</gene>
<dbReference type="AlphaFoldDB" id="A0A1M6NPG6"/>
<dbReference type="Proteomes" id="UP000184310">
    <property type="component" value="Unassembled WGS sequence"/>
</dbReference>
<reference evidence="1 2" key="1">
    <citation type="submission" date="2016-11" db="EMBL/GenBank/DDBJ databases">
        <authorList>
            <person name="Jaros S."/>
            <person name="Januszkiewicz K."/>
            <person name="Wedrychowicz H."/>
        </authorList>
    </citation>
    <scope>NUCLEOTIDE SEQUENCE [LARGE SCALE GENOMIC DNA]</scope>
    <source>
        <strain evidence="1 2">DSM 21758</strain>
    </source>
</reference>
<organism evidence="1 2">
    <name type="scientific">Clostridium cavendishii DSM 21758</name>
    <dbReference type="NCBI Taxonomy" id="1121302"/>
    <lineage>
        <taxon>Bacteria</taxon>
        <taxon>Bacillati</taxon>
        <taxon>Bacillota</taxon>
        <taxon>Clostridia</taxon>
        <taxon>Eubacteriales</taxon>
        <taxon>Clostridiaceae</taxon>
        <taxon>Clostridium</taxon>
    </lineage>
</organism>
<dbReference type="EMBL" id="FQZB01000012">
    <property type="protein sequence ID" value="SHJ97560.1"/>
    <property type="molecule type" value="Genomic_DNA"/>
</dbReference>
<protein>
    <submittedName>
        <fullName evidence="1">Uncharacterized protein</fullName>
    </submittedName>
</protein>
<keyword evidence="2" id="KW-1185">Reference proteome</keyword>
<proteinExistence type="predicted"/>
<dbReference type="RefSeq" id="WP_084108830.1">
    <property type="nucleotide sequence ID" value="NZ_FQZB01000012.1"/>
</dbReference>
<dbReference type="OrthoDB" id="307851at2"/>